<evidence type="ECO:0000313" key="1">
    <source>
        <dbReference type="EMBL" id="OAY38910.1"/>
    </source>
</evidence>
<sequence>MNRIGDKTEKYSTLANPRISNQQNLESVIITIIPSFRRRTRHDSCFIHIKNKE</sequence>
<name>A0A2C9V4P0_MANES</name>
<proteinExistence type="predicted"/>
<gene>
    <name evidence="1" type="ORF">MANES_10G052300</name>
</gene>
<dbReference type="AlphaFoldDB" id="A0A2C9V4P0"/>
<organism evidence="1">
    <name type="scientific">Manihot esculenta</name>
    <name type="common">Cassava</name>
    <name type="synonym">Jatropha manihot</name>
    <dbReference type="NCBI Taxonomy" id="3983"/>
    <lineage>
        <taxon>Eukaryota</taxon>
        <taxon>Viridiplantae</taxon>
        <taxon>Streptophyta</taxon>
        <taxon>Embryophyta</taxon>
        <taxon>Tracheophyta</taxon>
        <taxon>Spermatophyta</taxon>
        <taxon>Magnoliopsida</taxon>
        <taxon>eudicotyledons</taxon>
        <taxon>Gunneridae</taxon>
        <taxon>Pentapetalae</taxon>
        <taxon>rosids</taxon>
        <taxon>fabids</taxon>
        <taxon>Malpighiales</taxon>
        <taxon>Euphorbiaceae</taxon>
        <taxon>Crotonoideae</taxon>
        <taxon>Manihoteae</taxon>
        <taxon>Manihot</taxon>
    </lineage>
</organism>
<reference evidence="1" key="1">
    <citation type="submission" date="2016-02" db="EMBL/GenBank/DDBJ databases">
        <title>WGS assembly of Manihot esculenta.</title>
        <authorList>
            <person name="Bredeson J.V."/>
            <person name="Prochnik S.E."/>
            <person name="Lyons J.B."/>
            <person name="Schmutz J."/>
            <person name="Grimwood J."/>
            <person name="Vrebalov J."/>
            <person name="Bart R.S."/>
            <person name="Amuge T."/>
            <person name="Ferguson M.E."/>
            <person name="Green R."/>
            <person name="Putnam N."/>
            <person name="Stites J."/>
            <person name="Rounsley S."/>
            <person name="Rokhsar D.S."/>
        </authorList>
    </citation>
    <scope>NUCLEOTIDE SEQUENCE [LARGE SCALE GENOMIC DNA]</scope>
    <source>
        <tissue evidence="1">Leaf</tissue>
    </source>
</reference>
<dbReference type="EMBL" id="CM004396">
    <property type="protein sequence ID" value="OAY38910.1"/>
    <property type="molecule type" value="Genomic_DNA"/>
</dbReference>
<protein>
    <submittedName>
        <fullName evidence="1">Uncharacterized protein</fullName>
    </submittedName>
</protein>
<accession>A0A2C9V4P0</accession>